<evidence type="ECO:0000313" key="2">
    <source>
        <dbReference type="Proteomes" id="UP000570474"/>
    </source>
</evidence>
<organism evidence="1 2">
    <name type="scientific">Chitinophaga varians</name>
    <dbReference type="NCBI Taxonomy" id="2202339"/>
    <lineage>
        <taxon>Bacteria</taxon>
        <taxon>Pseudomonadati</taxon>
        <taxon>Bacteroidota</taxon>
        <taxon>Chitinophagia</taxon>
        <taxon>Chitinophagales</taxon>
        <taxon>Chitinophagaceae</taxon>
        <taxon>Chitinophaga</taxon>
    </lineage>
</organism>
<name>A0A847RW50_9BACT</name>
<dbReference type="RefSeq" id="WP_168869575.1">
    <property type="nucleotide sequence ID" value="NZ_JABAIA010000001.1"/>
</dbReference>
<gene>
    <name evidence="1" type="ORF">HGH92_04600</name>
</gene>
<dbReference type="AlphaFoldDB" id="A0A847RW50"/>
<protein>
    <submittedName>
        <fullName evidence="1">Uncharacterized protein</fullName>
    </submittedName>
</protein>
<reference evidence="1 2" key="1">
    <citation type="submission" date="2020-04" db="EMBL/GenBank/DDBJ databases">
        <authorList>
            <person name="Yin C."/>
        </authorList>
    </citation>
    <scope>NUCLEOTIDE SEQUENCE [LARGE SCALE GENOMIC DNA]</scope>
    <source>
        <strain evidence="1 2">Ae27</strain>
    </source>
</reference>
<dbReference type="EMBL" id="JABAIA010000001">
    <property type="protein sequence ID" value="NLR63581.1"/>
    <property type="molecule type" value="Genomic_DNA"/>
</dbReference>
<sequence>MAFFSFKKPLADSPGWQLTPAQPPCIHAVTIVFETAQPQTVRYNATVQRMSNPKDTSQVFFSITRTDVLINGSPADDYLAGDLAAQCGSVVYPLQVKLEHGGRIAAVANYKEILQRWTVKKEKLEQYYTGEIAESYIQHTDATLRDAEALRKTLSGDIFLGMYFPLLFANYKTQREMEYPVVPFSAPVTFDIQQERTPFGSIPDVITQKGILSAGASPAYSRGLIDVTCTLTPTRNYVQQLKGKWEINEGTQQHQISVSIVCLEEHTVNKK</sequence>
<proteinExistence type="predicted"/>
<keyword evidence="2" id="KW-1185">Reference proteome</keyword>
<dbReference type="Proteomes" id="UP000570474">
    <property type="component" value="Unassembled WGS sequence"/>
</dbReference>
<comment type="caution">
    <text evidence="1">The sequence shown here is derived from an EMBL/GenBank/DDBJ whole genome shotgun (WGS) entry which is preliminary data.</text>
</comment>
<accession>A0A847RW50</accession>
<evidence type="ECO:0000313" key="1">
    <source>
        <dbReference type="EMBL" id="NLR63581.1"/>
    </source>
</evidence>